<comment type="caution">
    <text evidence="1">The sequence shown here is derived from an EMBL/GenBank/DDBJ whole genome shotgun (WGS) entry which is preliminary data.</text>
</comment>
<sequence>MRETESEKKINSPEINGRGTLLIFNTGGLGRPWREREGVLNFKHFNTSSPLLNHPSTFGLLASTIGDSAPGIEKEEYEKKQAKKMIAASNLGRGLLHICPPLEMYCVFSAETELGKTFAACASDMLWQKNE</sequence>
<dbReference type="Proteomes" id="UP001054837">
    <property type="component" value="Unassembled WGS sequence"/>
</dbReference>
<organism evidence="1 2">
    <name type="scientific">Caerostris darwini</name>
    <dbReference type="NCBI Taxonomy" id="1538125"/>
    <lineage>
        <taxon>Eukaryota</taxon>
        <taxon>Metazoa</taxon>
        <taxon>Ecdysozoa</taxon>
        <taxon>Arthropoda</taxon>
        <taxon>Chelicerata</taxon>
        <taxon>Arachnida</taxon>
        <taxon>Araneae</taxon>
        <taxon>Araneomorphae</taxon>
        <taxon>Entelegynae</taxon>
        <taxon>Araneoidea</taxon>
        <taxon>Araneidae</taxon>
        <taxon>Caerostris</taxon>
    </lineage>
</organism>
<name>A0AAV4QS72_9ARAC</name>
<dbReference type="AlphaFoldDB" id="A0AAV4QS72"/>
<evidence type="ECO:0000313" key="1">
    <source>
        <dbReference type="EMBL" id="GIY12508.1"/>
    </source>
</evidence>
<reference evidence="1 2" key="1">
    <citation type="submission" date="2021-06" db="EMBL/GenBank/DDBJ databases">
        <title>Caerostris darwini draft genome.</title>
        <authorList>
            <person name="Kono N."/>
            <person name="Arakawa K."/>
        </authorList>
    </citation>
    <scope>NUCLEOTIDE SEQUENCE [LARGE SCALE GENOMIC DNA]</scope>
</reference>
<protein>
    <submittedName>
        <fullName evidence="1">Uncharacterized protein</fullName>
    </submittedName>
</protein>
<keyword evidence="2" id="KW-1185">Reference proteome</keyword>
<proteinExistence type="predicted"/>
<accession>A0AAV4QS72</accession>
<dbReference type="EMBL" id="BPLQ01005058">
    <property type="protein sequence ID" value="GIY12508.1"/>
    <property type="molecule type" value="Genomic_DNA"/>
</dbReference>
<gene>
    <name evidence="1" type="ORF">CDAR_189551</name>
</gene>
<evidence type="ECO:0000313" key="2">
    <source>
        <dbReference type="Proteomes" id="UP001054837"/>
    </source>
</evidence>